<reference evidence="1" key="1">
    <citation type="submission" date="2021-08" db="EMBL/GenBank/DDBJ databases">
        <title>Global Aspergillus fumigatus from environmental and clinical sources.</title>
        <authorList>
            <person name="Barber A."/>
            <person name="Sae-Ong T."/>
        </authorList>
    </citation>
    <scope>NUCLEOTIDE SEQUENCE</scope>
    <source>
        <strain evidence="1">NRZ-2016-071</strain>
    </source>
</reference>
<dbReference type="Proteomes" id="UP000813423">
    <property type="component" value="Unassembled WGS sequence"/>
</dbReference>
<gene>
    <name evidence="1" type="ORF">KXV57_009207</name>
</gene>
<comment type="caution">
    <text evidence="1">The sequence shown here is derived from an EMBL/GenBank/DDBJ whole genome shotgun (WGS) entry which is preliminary data.</text>
</comment>
<organism evidence="1 2">
    <name type="scientific">Aspergillus fumigatus</name>
    <name type="common">Neosartorya fumigata</name>
    <dbReference type="NCBI Taxonomy" id="746128"/>
    <lineage>
        <taxon>Eukaryota</taxon>
        <taxon>Fungi</taxon>
        <taxon>Dikarya</taxon>
        <taxon>Ascomycota</taxon>
        <taxon>Pezizomycotina</taxon>
        <taxon>Eurotiomycetes</taxon>
        <taxon>Eurotiomycetidae</taxon>
        <taxon>Eurotiales</taxon>
        <taxon>Aspergillaceae</taxon>
        <taxon>Aspergillus</taxon>
        <taxon>Aspergillus subgen. Fumigati</taxon>
    </lineage>
</organism>
<evidence type="ECO:0000313" key="2">
    <source>
        <dbReference type="Proteomes" id="UP000813423"/>
    </source>
</evidence>
<dbReference type="EMBL" id="JAIBSC010000089">
    <property type="protein sequence ID" value="KAH1899092.1"/>
    <property type="molecule type" value="Genomic_DNA"/>
</dbReference>
<proteinExistence type="predicted"/>
<accession>A0A229XMS2</accession>
<evidence type="ECO:0000313" key="1">
    <source>
        <dbReference type="EMBL" id="KAH1899092.1"/>
    </source>
</evidence>
<sequence>MSAEQLEFNVDRIDAKMEELLASFEAHPQMQPPNTHPTIFFLFDFVRNAHRELQGIDMDKFRAGDANARRMAQDVLGRNNFTNALVNDTTGKLALMTGGDPNNPVDFGEDIREKAKAINRNQLQALLPWTLAPASSTSNIARRSAALATPESIHCLEGRTRRFIRHLGIIMASEARADVVRYRQEEEPVIVRVVFPG</sequence>
<protein>
    <submittedName>
        <fullName evidence="1">Uncharacterized protein</fullName>
    </submittedName>
</protein>
<dbReference type="AlphaFoldDB" id="A0A229XMS2"/>
<name>A0A229XMS2_ASPFM</name>